<dbReference type="InterPro" id="IPR027359">
    <property type="entry name" value="Volt_channel_dom_sf"/>
</dbReference>
<feature type="transmembrane region" description="Helical" evidence="13">
    <location>
        <begin position="392"/>
        <end position="422"/>
    </location>
</feature>
<organism evidence="15 16">
    <name type="scientific">Clytia hemisphaerica</name>
    <dbReference type="NCBI Taxonomy" id="252671"/>
    <lineage>
        <taxon>Eukaryota</taxon>
        <taxon>Metazoa</taxon>
        <taxon>Cnidaria</taxon>
        <taxon>Hydrozoa</taxon>
        <taxon>Hydroidolina</taxon>
        <taxon>Leptothecata</taxon>
        <taxon>Obeliida</taxon>
        <taxon>Clytiidae</taxon>
        <taxon>Clytia</taxon>
    </lineage>
</organism>
<evidence type="ECO:0000256" key="7">
    <source>
        <dbReference type="ARBA" id="ARBA00022958"/>
    </source>
</evidence>
<dbReference type="SMART" id="SM00225">
    <property type="entry name" value="BTB"/>
    <property type="match status" value="1"/>
</dbReference>
<keyword evidence="8 13" id="KW-1133">Transmembrane helix</keyword>
<keyword evidence="16" id="KW-1185">Reference proteome</keyword>
<dbReference type="PRINTS" id="PR01491">
    <property type="entry name" value="KVCHANNEL"/>
</dbReference>
<feature type="region of interest" description="Disordered" evidence="12">
    <location>
        <begin position="509"/>
        <end position="638"/>
    </location>
</feature>
<dbReference type="Pfam" id="PF02214">
    <property type="entry name" value="BTB_2"/>
    <property type="match status" value="1"/>
</dbReference>
<dbReference type="SUPFAM" id="SSF81324">
    <property type="entry name" value="Voltage-gated potassium channels"/>
    <property type="match status" value="1"/>
</dbReference>
<keyword evidence="9" id="KW-0406">Ion transport</keyword>
<dbReference type="RefSeq" id="XP_066918142.1">
    <property type="nucleotide sequence ID" value="XM_067062041.1"/>
</dbReference>
<evidence type="ECO:0000256" key="6">
    <source>
        <dbReference type="ARBA" id="ARBA00022882"/>
    </source>
</evidence>
<feature type="compositionally biased region" description="Basic residues" evidence="12">
    <location>
        <begin position="619"/>
        <end position="628"/>
    </location>
</feature>
<keyword evidence="11" id="KW-0407">Ion channel</keyword>
<name>A0A7M5XCM5_9CNID</name>
<evidence type="ECO:0000256" key="5">
    <source>
        <dbReference type="ARBA" id="ARBA00022826"/>
    </source>
</evidence>
<feature type="transmembrane region" description="Helical" evidence="13">
    <location>
        <begin position="203"/>
        <end position="221"/>
    </location>
</feature>
<keyword evidence="7" id="KW-0630">Potassium</keyword>
<evidence type="ECO:0000256" key="9">
    <source>
        <dbReference type="ARBA" id="ARBA00023065"/>
    </source>
</evidence>
<keyword evidence="10 13" id="KW-0472">Membrane</keyword>
<feature type="compositionally biased region" description="Polar residues" evidence="12">
    <location>
        <begin position="515"/>
        <end position="524"/>
    </location>
</feature>
<dbReference type="GO" id="GO:0051260">
    <property type="term" value="P:protein homooligomerization"/>
    <property type="evidence" value="ECO:0007669"/>
    <property type="project" value="InterPro"/>
</dbReference>
<dbReference type="InterPro" id="IPR003131">
    <property type="entry name" value="T1-type_BTB"/>
</dbReference>
<evidence type="ECO:0000256" key="3">
    <source>
        <dbReference type="ARBA" id="ARBA00022538"/>
    </source>
</evidence>
<proteinExistence type="predicted"/>
<dbReference type="GO" id="GO:0001508">
    <property type="term" value="P:action potential"/>
    <property type="evidence" value="ECO:0007669"/>
    <property type="project" value="TreeGrafter"/>
</dbReference>
<sequence length="734" mass="82763">MFSLAGSCVTTSLATMGGGKTKDRVIINVGGLRHECYISTIQNFPDTRLYWIAETALKMADFDPEGNEFFFDRHPQCFTNILNYCRTGKLHCPNDVCGPLFEQELAFWGVDELMMEPCCWGTYTQHRDAHKNLSMFDDIHAQGNADDDYDNEAEDIEILMTSAPGRHKSKPYQQTVDHKSLWSQWLAFRPRLWAILEKPFSSVYAQVSAFISLVIILMSLTTFCAETVKYFEEEKHIFGQLEYFYCAFFTLELLLRLWCCPSKKKYFKSAMTWIDIISTAQFYISFIADTHAFDVLFVTRLLRVFRLFRFFKNLSGMQVIAQTLKASANELLLLCIIVFIPMVIFSTCVFYAEQGQNNTKFPSIPETFWWAIITMTTVGYGDVTPDTLAGRIIGGLTACSGVLIVALPVSVIGSNFSLYYSYAQARMRLPKRKSPALVSADKALIPNASSTKLPDGGGEWDNKGSIAPSLQSVGTLVLNTTGFERTPLTSPVPTPDPTRMLKRERSGIRRHAIQPSANPINSPIITPDGKPSKSSKTKGRRARKVSKAVKGKISEEQPDGPEVPTSDSPEESRLSRCHKRSSLPIINNNNEKVDGLCNGHDQHRNSPEENSDEDISASLHRKMTRVPRTRSLSEHRSPRIRNVIHGDQLMNYVPKKLSASEQKRRRKLTYVPNFHSSPTEDMTIDSMTEGSNNNTTERITPTPTPPWMARAAYERSLISPPLMEESVILMESVR</sequence>
<evidence type="ECO:0000313" key="16">
    <source>
        <dbReference type="Proteomes" id="UP000594262"/>
    </source>
</evidence>
<dbReference type="PRINTS" id="PR00169">
    <property type="entry name" value="KCHANNEL"/>
</dbReference>
<evidence type="ECO:0000256" key="8">
    <source>
        <dbReference type="ARBA" id="ARBA00022989"/>
    </source>
</evidence>
<dbReference type="Gene3D" id="1.20.120.350">
    <property type="entry name" value="Voltage-gated potassium channels. Chain C"/>
    <property type="match status" value="1"/>
</dbReference>
<dbReference type="FunFam" id="1.10.287.70:FF:000002">
    <property type="entry name" value="Potassium voltage-gated channel subfamily a member"/>
    <property type="match status" value="1"/>
</dbReference>
<evidence type="ECO:0000256" key="12">
    <source>
        <dbReference type="SAM" id="MobiDB-lite"/>
    </source>
</evidence>
<keyword evidence="6" id="KW-0851">Voltage-gated channel</keyword>
<keyword evidence="3" id="KW-0633">Potassium transport</keyword>
<evidence type="ECO:0000256" key="11">
    <source>
        <dbReference type="ARBA" id="ARBA00023303"/>
    </source>
</evidence>
<dbReference type="OrthoDB" id="5988835at2759"/>
<dbReference type="PANTHER" id="PTHR11537:SF252">
    <property type="entry name" value="POTASSIUM VOLTAGE-GATED CHANNEL PROTEIN SHAW"/>
    <property type="match status" value="1"/>
</dbReference>
<evidence type="ECO:0000259" key="14">
    <source>
        <dbReference type="SMART" id="SM00225"/>
    </source>
</evidence>
<evidence type="ECO:0000256" key="10">
    <source>
        <dbReference type="ARBA" id="ARBA00023136"/>
    </source>
</evidence>
<dbReference type="CDD" id="cd18379">
    <property type="entry name" value="BTB_POZ_Kv3_KCNC"/>
    <property type="match status" value="1"/>
</dbReference>
<dbReference type="GO" id="GO:0008076">
    <property type="term" value="C:voltage-gated potassium channel complex"/>
    <property type="evidence" value="ECO:0007669"/>
    <property type="project" value="InterPro"/>
</dbReference>
<dbReference type="InterPro" id="IPR005821">
    <property type="entry name" value="Ion_trans_dom"/>
</dbReference>
<dbReference type="InterPro" id="IPR011333">
    <property type="entry name" value="SKP1/BTB/POZ_sf"/>
</dbReference>
<feature type="compositionally biased region" description="Polar residues" evidence="12">
    <location>
        <begin position="674"/>
        <end position="699"/>
    </location>
</feature>
<dbReference type="EnsemblMetazoa" id="CLYHEMT020813.3">
    <property type="protein sequence ID" value="CLYHEMP020813.3"/>
    <property type="gene ID" value="CLYHEMG020813"/>
</dbReference>
<dbReference type="Pfam" id="PF00520">
    <property type="entry name" value="Ion_trans"/>
    <property type="match status" value="1"/>
</dbReference>
<dbReference type="InterPro" id="IPR000210">
    <property type="entry name" value="BTB/POZ_dom"/>
</dbReference>
<dbReference type="AlphaFoldDB" id="A0A7M5XCM5"/>
<feature type="transmembrane region" description="Helical" evidence="13">
    <location>
        <begin position="241"/>
        <end position="259"/>
    </location>
</feature>
<dbReference type="PANTHER" id="PTHR11537">
    <property type="entry name" value="VOLTAGE-GATED POTASSIUM CHANNEL"/>
    <property type="match status" value="1"/>
</dbReference>
<reference evidence="15" key="1">
    <citation type="submission" date="2021-01" db="UniProtKB">
        <authorList>
            <consortium name="EnsemblMetazoa"/>
        </authorList>
    </citation>
    <scope>IDENTIFICATION</scope>
</reference>
<dbReference type="InterPro" id="IPR003974">
    <property type="entry name" value="K_chnl_volt-dep_Kv3"/>
</dbReference>
<feature type="transmembrane region" description="Helical" evidence="13">
    <location>
        <begin position="331"/>
        <end position="352"/>
    </location>
</feature>
<feature type="domain" description="BTB" evidence="14">
    <location>
        <begin position="23"/>
        <end position="125"/>
    </location>
</feature>
<comment type="subcellular location">
    <subcellularLocation>
        <location evidence="1">Membrane</location>
        <topology evidence="1">Multi-pass membrane protein</topology>
    </subcellularLocation>
</comment>
<keyword evidence="5" id="KW-0631">Potassium channel</keyword>
<accession>A0A7M5XCM5</accession>
<evidence type="ECO:0000256" key="1">
    <source>
        <dbReference type="ARBA" id="ARBA00004141"/>
    </source>
</evidence>
<dbReference type="SUPFAM" id="SSF54695">
    <property type="entry name" value="POZ domain"/>
    <property type="match status" value="1"/>
</dbReference>
<keyword evidence="2" id="KW-0813">Transport</keyword>
<dbReference type="Proteomes" id="UP000594262">
    <property type="component" value="Unplaced"/>
</dbReference>
<dbReference type="Gene3D" id="1.10.287.70">
    <property type="match status" value="1"/>
</dbReference>
<evidence type="ECO:0000256" key="13">
    <source>
        <dbReference type="SAM" id="Phobius"/>
    </source>
</evidence>
<feature type="region of interest" description="Disordered" evidence="12">
    <location>
        <begin position="673"/>
        <end position="706"/>
    </location>
</feature>
<evidence type="ECO:0000256" key="2">
    <source>
        <dbReference type="ARBA" id="ARBA00022448"/>
    </source>
</evidence>
<dbReference type="FunFam" id="3.30.710.10:FF:000002">
    <property type="entry name" value="Potassium voltage-gated channel subfamily C member 2"/>
    <property type="match status" value="1"/>
</dbReference>
<dbReference type="InterPro" id="IPR028325">
    <property type="entry name" value="VG_K_chnl"/>
</dbReference>
<feature type="compositionally biased region" description="Basic residues" evidence="12">
    <location>
        <begin position="533"/>
        <end position="550"/>
    </location>
</feature>
<dbReference type="InterPro" id="IPR003968">
    <property type="entry name" value="K_chnl_volt-dep_Kv"/>
</dbReference>
<dbReference type="Gene3D" id="3.30.710.10">
    <property type="entry name" value="Potassium Channel Kv1.1, Chain A"/>
    <property type="match status" value="1"/>
</dbReference>
<dbReference type="GO" id="GO:0005251">
    <property type="term" value="F:delayed rectifier potassium channel activity"/>
    <property type="evidence" value="ECO:0007669"/>
    <property type="project" value="TreeGrafter"/>
</dbReference>
<keyword evidence="4 13" id="KW-0812">Transmembrane</keyword>
<evidence type="ECO:0000256" key="4">
    <source>
        <dbReference type="ARBA" id="ARBA00022692"/>
    </source>
</evidence>
<dbReference type="GeneID" id="136805469"/>
<evidence type="ECO:0000313" key="15">
    <source>
        <dbReference type="EnsemblMetazoa" id="CLYHEMP020813.3"/>
    </source>
</evidence>
<protein>
    <recommendedName>
        <fullName evidence="14">BTB domain-containing protein</fullName>
    </recommendedName>
</protein>
<dbReference type="PRINTS" id="PR01498">
    <property type="entry name" value="SHAWCHANNEL"/>
</dbReference>